<evidence type="ECO:0000313" key="4">
    <source>
        <dbReference type="EMBL" id="ABW02734.1"/>
    </source>
</evidence>
<gene>
    <name evidence="4" type="ordered locus">Cmaq_1917</name>
</gene>
<comment type="similarity">
    <text evidence="1">Belongs to the alpha-IPM synthase/homocitrate synthase family.</text>
</comment>
<dbReference type="PANTHER" id="PTHR42880:SF1">
    <property type="entry name" value="ISOPROPYLMALATE_HOMOCITRATE_CITRAMALATE SYNTHASE FAMILY PROTEIN"/>
    <property type="match status" value="1"/>
</dbReference>
<dbReference type="eggNOG" id="arCOG02093">
    <property type="taxonomic scope" value="Archaea"/>
</dbReference>
<dbReference type="KEGG" id="cma:Cmaq_1917"/>
<dbReference type="InterPro" id="IPR000891">
    <property type="entry name" value="PYR_CT"/>
</dbReference>
<dbReference type="Gene3D" id="3.20.20.70">
    <property type="entry name" value="Aldolase class I"/>
    <property type="match status" value="1"/>
</dbReference>
<dbReference type="Gene3D" id="1.10.238.260">
    <property type="match status" value="1"/>
</dbReference>
<dbReference type="AlphaFoldDB" id="A8MBK1"/>
<dbReference type="Pfam" id="PF00682">
    <property type="entry name" value="HMGL-like"/>
    <property type="match status" value="1"/>
</dbReference>
<dbReference type="EMBL" id="CP000852">
    <property type="protein sequence ID" value="ABW02734.1"/>
    <property type="molecule type" value="Genomic_DNA"/>
</dbReference>
<dbReference type="PROSITE" id="PS50991">
    <property type="entry name" value="PYR_CT"/>
    <property type="match status" value="1"/>
</dbReference>
<name>A8MBK1_CALMQ</name>
<dbReference type="Proteomes" id="UP000001137">
    <property type="component" value="Chromosome"/>
</dbReference>
<keyword evidence="4" id="KW-0670">Pyruvate</keyword>
<dbReference type="HOGENOM" id="CLU_022158_5_0_2"/>
<evidence type="ECO:0000259" key="3">
    <source>
        <dbReference type="PROSITE" id="PS50991"/>
    </source>
</evidence>
<evidence type="ECO:0000256" key="1">
    <source>
        <dbReference type="ARBA" id="ARBA00006154"/>
    </source>
</evidence>
<dbReference type="SUPFAM" id="SSF51569">
    <property type="entry name" value="Aldolase"/>
    <property type="match status" value="1"/>
</dbReference>
<evidence type="ECO:0000256" key="2">
    <source>
        <dbReference type="ARBA" id="ARBA00022679"/>
    </source>
</evidence>
<reference evidence="4 5" key="1">
    <citation type="submission" date="2007-10" db="EMBL/GenBank/DDBJ databases">
        <title>Complete sequence of Caldivirga maquilingensis IC-167.</title>
        <authorList>
            <consortium name="US DOE Joint Genome Institute"/>
            <person name="Copeland A."/>
            <person name="Lucas S."/>
            <person name="Lapidus A."/>
            <person name="Barry K."/>
            <person name="Glavina del Rio T."/>
            <person name="Dalin E."/>
            <person name="Tice H."/>
            <person name="Pitluck S."/>
            <person name="Saunders E."/>
            <person name="Brettin T."/>
            <person name="Bruce D."/>
            <person name="Detter J.C."/>
            <person name="Han C."/>
            <person name="Schmutz J."/>
            <person name="Larimer F."/>
            <person name="Land M."/>
            <person name="Hauser L."/>
            <person name="Kyrpides N."/>
            <person name="Ivanova N."/>
            <person name="Biddle J.F."/>
            <person name="Zhang Z."/>
            <person name="Fitz-Gibbon S.T."/>
            <person name="Lowe T.M."/>
            <person name="Saltikov C."/>
            <person name="House C.H."/>
            <person name="Richardson P."/>
        </authorList>
    </citation>
    <scope>NUCLEOTIDE SEQUENCE [LARGE SCALE GENOMIC DNA]</scope>
    <source>
        <strain evidence="5">ATCC 700844 / DSM 13496 / JCM 10307 / IC-167</strain>
    </source>
</reference>
<organism evidence="4 5">
    <name type="scientific">Caldivirga maquilingensis (strain ATCC 700844 / DSM 13496 / JCM 10307 / IC-167)</name>
    <dbReference type="NCBI Taxonomy" id="397948"/>
    <lineage>
        <taxon>Archaea</taxon>
        <taxon>Thermoproteota</taxon>
        <taxon>Thermoprotei</taxon>
        <taxon>Thermoproteales</taxon>
        <taxon>Thermoproteaceae</taxon>
        <taxon>Caldivirga</taxon>
    </lineage>
</organism>
<dbReference type="GO" id="GO:0016740">
    <property type="term" value="F:transferase activity"/>
    <property type="evidence" value="ECO:0007669"/>
    <property type="project" value="UniProtKB-KW"/>
</dbReference>
<evidence type="ECO:0000313" key="5">
    <source>
        <dbReference type="Proteomes" id="UP000001137"/>
    </source>
</evidence>
<dbReference type="PANTHER" id="PTHR42880">
    <property type="entry name" value="HOMOCITRATE SYNTHASE"/>
    <property type="match status" value="1"/>
</dbReference>
<dbReference type="RefSeq" id="WP_012186953.1">
    <property type="nucleotide sequence ID" value="NC_009954.1"/>
</dbReference>
<dbReference type="InterPro" id="IPR013785">
    <property type="entry name" value="Aldolase_TIM"/>
</dbReference>
<keyword evidence="2 4" id="KW-0808">Transferase</keyword>
<dbReference type="STRING" id="397948.Cmaq_1917"/>
<accession>A8MBK1</accession>
<dbReference type="CDD" id="cd07947">
    <property type="entry name" value="DRE_TIM_Re_CS"/>
    <property type="match status" value="1"/>
</dbReference>
<proteinExistence type="inferred from homology"/>
<keyword evidence="5" id="KW-1185">Reference proteome</keyword>
<dbReference type="InterPro" id="IPR054691">
    <property type="entry name" value="LeuA/HCS_post-cat"/>
</dbReference>
<protein>
    <submittedName>
        <fullName evidence="4">Pyruvate carboxyltransferase</fullName>
    </submittedName>
</protein>
<dbReference type="Pfam" id="PF22617">
    <property type="entry name" value="HCS_D2"/>
    <property type="match status" value="1"/>
</dbReference>
<feature type="domain" description="Pyruvate carboxyltransferase" evidence="3">
    <location>
        <begin position="20"/>
        <end position="290"/>
    </location>
</feature>
<sequence>MPPRLIFDGISVEPNTPSELYITDTTFRDGQQAFYAYSPSDVKGLFKLLSELDNGSGRLSRSEFFLYTERDRRIVNAVKGLGLKYPKVIGWGRARVEDVRLVKESGLDEMVMLMSISDIHIKAKFNTTRARVVEKYLEAAEEAMRSGIALRCSLEDVTRADVLGFVVPFVNKLLRLRDKYGASLVIKLPDTTGVGVPYPTASLPYSIPKLIWVMRSLLKIPSNALEFHGHGDYHMAVANAVAAWVYGAGINNGTLLGIGERAGNVPIEALVVWYSRLKGSFDGMEPRVISRIVEYFKGMGYSVPRHQPIVGSNAYATAAGIHIDAQSKDPETYLSMDPSLVGMRETILIGPYTGRSGIAHVLKGIGVNAGKNDETVERVYRAVVRLYDEGRLREPMSEEEFIKSMSGLINGESVKFNET</sequence>
<dbReference type="GeneID" id="5709299"/>